<evidence type="ECO:0000259" key="5">
    <source>
        <dbReference type="PROSITE" id="PS50977"/>
    </source>
</evidence>
<evidence type="ECO:0000313" key="7">
    <source>
        <dbReference type="Proteomes" id="UP001431963"/>
    </source>
</evidence>
<evidence type="ECO:0000313" key="6">
    <source>
        <dbReference type="EMBL" id="MEH7828534.1"/>
    </source>
</evidence>
<dbReference type="InterPro" id="IPR050109">
    <property type="entry name" value="HTH-type_TetR-like_transc_reg"/>
</dbReference>
<sequence>MTQSLARQTDIPPRAREVEILDSIRRTFAEKGFDGASMQELARAAGMSVGNFYRYFPSKAAMVEAIVTRDLAEVEQKFADVAAAPDPAAALRAGLHERIRLEVTCCDDAPLWAEISAAALRKPEIGAVMQRMEREICGYLSRAFALISGLPEPEAERRFGAHAAAAVMLVKSSGMQAQALGGVVNSELTDLVLRMIDMILDEVSAVKAKG</sequence>
<comment type="caution">
    <text evidence="6">The sequence shown here is derived from an EMBL/GenBank/DDBJ whole genome shotgun (WGS) entry which is preliminary data.</text>
</comment>
<evidence type="ECO:0000256" key="3">
    <source>
        <dbReference type="ARBA" id="ARBA00023163"/>
    </source>
</evidence>
<keyword evidence="3" id="KW-0804">Transcription</keyword>
<evidence type="ECO:0000256" key="2">
    <source>
        <dbReference type="ARBA" id="ARBA00023125"/>
    </source>
</evidence>
<dbReference type="PRINTS" id="PR00455">
    <property type="entry name" value="HTHTETR"/>
</dbReference>
<gene>
    <name evidence="6" type="ORF">V6590_10265</name>
</gene>
<proteinExistence type="predicted"/>
<dbReference type="EMBL" id="JBALHR010000005">
    <property type="protein sequence ID" value="MEH7828534.1"/>
    <property type="molecule type" value="Genomic_DNA"/>
</dbReference>
<accession>A0ABU8BWS1</accession>
<dbReference type="SUPFAM" id="SSF48498">
    <property type="entry name" value="Tetracyclin repressor-like, C-terminal domain"/>
    <property type="match status" value="1"/>
</dbReference>
<dbReference type="InterPro" id="IPR009057">
    <property type="entry name" value="Homeodomain-like_sf"/>
</dbReference>
<dbReference type="RefSeq" id="WP_335422581.1">
    <property type="nucleotide sequence ID" value="NZ_JBALHR010000005.1"/>
</dbReference>
<name>A0ABU8BWS1_9RHOB</name>
<protein>
    <submittedName>
        <fullName evidence="6">Helix-turn-helix domain-containing protein</fullName>
    </submittedName>
</protein>
<dbReference type="Gene3D" id="1.10.357.10">
    <property type="entry name" value="Tetracycline Repressor, domain 2"/>
    <property type="match status" value="1"/>
</dbReference>
<dbReference type="Pfam" id="PF00440">
    <property type="entry name" value="TetR_N"/>
    <property type="match status" value="1"/>
</dbReference>
<keyword evidence="1" id="KW-0805">Transcription regulation</keyword>
<keyword evidence="2 4" id="KW-0238">DNA-binding</keyword>
<dbReference type="PANTHER" id="PTHR30055:SF234">
    <property type="entry name" value="HTH-TYPE TRANSCRIPTIONAL REGULATOR BETI"/>
    <property type="match status" value="1"/>
</dbReference>
<organism evidence="6 7">
    <name type="scientific">Gemmobacter denitrificans</name>
    <dbReference type="NCBI Taxonomy" id="3123040"/>
    <lineage>
        <taxon>Bacteria</taxon>
        <taxon>Pseudomonadati</taxon>
        <taxon>Pseudomonadota</taxon>
        <taxon>Alphaproteobacteria</taxon>
        <taxon>Rhodobacterales</taxon>
        <taxon>Paracoccaceae</taxon>
        <taxon>Gemmobacter</taxon>
    </lineage>
</organism>
<feature type="domain" description="HTH tetR-type" evidence="5">
    <location>
        <begin position="14"/>
        <end position="74"/>
    </location>
</feature>
<dbReference type="InterPro" id="IPR036271">
    <property type="entry name" value="Tet_transcr_reg_TetR-rel_C_sf"/>
</dbReference>
<dbReference type="PANTHER" id="PTHR30055">
    <property type="entry name" value="HTH-TYPE TRANSCRIPTIONAL REGULATOR RUTR"/>
    <property type="match status" value="1"/>
</dbReference>
<dbReference type="SUPFAM" id="SSF46689">
    <property type="entry name" value="Homeodomain-like"/>
    <property type="match status" value="1"/>
</dbReference>
<dbReference type="InterPro" id="IPR001647">
    <property type="entry name" value="HTH_TetR"/>
</dbReference>
<dbReference type="PROSITE" id="PS50977">
    <property type="entry name" value="HTH_TETR_2"/>
    <property type="match status" value="1"/>
</dbReference>
<feature type="DNA-binding region" description="H-T-H motif" evidence="4">
    <location>
        <begin position="37"/>
        <end position="56"/>
    </location>
</feature>
<reference evidence="6" key="1">
    <citation type="submission" date="2024-02" db="EMBL/GenBank/DDBJ databases">
        <title>Genome sequences of strain Gemmobacter sp. JM10B15.</title>
        <authorList>
            <person name="Zhang M."/>
        </authorList>
    </citation>
    <scope>NUCLEOTIDE SEQUENCE</scope>
    <source>
        <strain evidence="6">JM10B15</strain>
    </source>
</reference>
<keyword evidence="7" id="KW-1185">Reference proteome</keyword>
<evidence type="ECO:0000256" key="4">
    <source>
        <dbReference type="PROSITE-ProRule" id="PRU00335"/>
    </source>
</evidence>
<evidence type="ECO:0000256" key="1">
    <source>
        <dbReference type="ARBA" id="ARBA00023015"/>
    </source>
</evidence>
<dbReference type="Proteomes" id="UP001431963">
    <property type="component" value="Unassembled WGS sequence"/>
</dbReference>